<dbReference type="EMBL" id="HBIH01020267">
    <property type="protein sequence ID" value="CAE0327432.1"/>
    <property type="molecule type" value="Transcribed_RNA"/>
</dbReference>
<evidence type="ECO:0000256" key="1">
    <source>
        <dbReference type="SAM" id="MobiDB-lite"/>
    </source>
</evidence>
<name>A0A7S3MYA8_9SPIT</name>
<dbReference type="AlphaFoldDB" id="A0A7S3MYA8"/>
<feature type="compositionally biased region" description="Acidic residues" evidence="1">
    <location>
        <begin position="192"/>
        <end position="208"/>
    </location>
</feature>
<organism evidence="2">
    <name type="scientific">Strombidium inclinatum</name>
    <dbReference type="NCBI Taxonomy" id="197538"/>
    <lineage>
        <taxon>Eukaryota</taxon>
        <taxon>Sar</taxon>
        <taxon>Alveolata</taxon>
        <taxon>Ciliophora</taxon>
        <taxon>Intramacronucleata</taxon>
        <taxon>Spirotrichea</taxon>
        <taxon>Oligotrichia</taxon>
        <taxon>Strombidiidae</taxon>
        <taxon>Strombidium</taxon>
    </lineage>
</organism>
<accession>A0A7S3MYA8</accession>
<proteinExistence type="predicted"/>
<reference evidence="2" key="1">
    <citation type="submission" date="2021-01" db="EMBL/GenBank/DDBJ databases">
        <authorList>
            <person name="Corre E."/>
            <person name="Pelletier E."/>
            <person name="Niang G."/>
            <person name="Scheremetjew M."/>
            <person name="Finn R."/>
            <person name="Kale V."/>
            <person name="Holt S."/>
            <person name="Cochrane G."/>
            <person name="Meng A."/>
            <person name="Brown T."/>
            <person name="Cohen L."/>
        </authorList>
    </citation>
    <scope>NUCLEOTIDE SEQUENCE</scope>
    <source>
        <strain evidence="2">S3</strain>
    </source>
</reference>
<evidence type="ECO:0000313" key="2">
    <source>
        <dbReference type="EMBL" id="CAE0327432.1"/>
    </source>
</evidence>
<feature type="region of interest" description="Disordered" evidence="1">
    <location>
        <begin position="183"/>
        <end position="208"/>
    </location>
</feature>
<protein>
    <submittedName>
        <fullName evidence="2">Uncharacterized protein</fullName>
    </submittedName>
</protein>
<gene>
    <name evidence="2" type="ORF">SINC0208_LOCUS8059</name>
</gene>
<sequence>MKTERLFKEREEELKKMSDNLQFIESKNQLIQFNQLKKLFHCFVFKQHERQILCSSIMLHIMDEMRKDRKIKMILKDRGIEDYVNLDITDIDLDALEDLEEYDLPIQIAISEKLDFRKRLAQRASLTKLNYYAVMMRKVFGYANIPAPESFTDKLKNLQKNSAIAGVKRADSNKSFFSMVSRTNMSDKKSGEEDEEEYGDENDSGFEDDDDMIMSQDGQMKKKVNPLLASFGDLFGDLNAEIKDYSSKRYGHLVTVLGGEVKKEESDFDEFRQTMTSGQLVMTDFD</sequence>